<feature type="coiled-coil region" evidence="1">
    <location>
        <begin position="49"/>
        <end position="83"/>
    </location>
</feature>
<accession>A0A9N9WEJ8</accession>
<name>A0A9N9WEJ8_9NEOP</name>
<feature type="region of interest" description="Disordered" evidence="2">
    <location>
        <begin position="130"/>
        <end position="150"/>
    </location>
</feature>
<dbReference type="SUPFAM" id="SSF52266">
    <property type="entry name" value="SGNH hydrolase"/>
    <property type="match status" value="1"/>
</dbReference>
<reference evidence="3" key="2">
    <citation type="submission" date="2022-10" db="EMBL/GenBank/DDBJ databases">
        <authorList>
            <consortium name="ENA_rothamsted_submissions"/>
            <consortium name="culmorum"/>
            <person name="King R."/>
        </authorList>
    </citation>
    <scope>NUCLEOTIDE SEQUENCE</scope>
</reference>
<proteinExistence type="predicted"/>
<evidence type="ECO:0000256" key="1">
    <source>
        <dbReference type="SAM" id="Coils"/>
    </source>
</evidence>
<evidence type="ECO:0000313" key="4">
    <source>
        <dbReference type="Proteomes" id="UP001153714"/>
    </source>
</evidence>
<protein>
    <submittedName>
        <fullName evidence="3">Uncharacterized protein</fullName>
    </submittedName>
</protein>
<gene>
    <name evidence="3" type="ORF">DIATSA_LOCUS7468</name>
</gene>
<reference evidence="3" key="1">
    <citation type="submission" date="2021-12" db="EMBL/GenBank/DDBJ databases">
        <authorList>
            <person name="King R."/>
        </authorList>
    </citation>
    <scope>NUCLEOTIDE SEQUENCE</scope>
</reference>
<evidence type="ECO:0000313" key="3">
    <source>
        <dbReference type="EMBL" id="CAG9789762.1"/>
    </source>
</evidence>
<keyword evidence="4" id="KW-1185">Reference proteome</keyword>
<dbReference type="EMBL" id="OU893351">
    <property type="protein sequence ID" value="CAG9789762.1"/>
    <property type="molecule type" value="Genomic_DNA"/>
</dbReference>
<dbReference type="AlphaFoldDB" id="A0A9N9WEJ8"/>
<sequence length="327" mass="36899">MDNVTIRKPIKCNSLNDISDSSMFDATMMSLPDNTLNESQAFLDLNNKIVKLSTDLASAHQEIENLLDENNQLKTNLEHSQKLIGEYKKVQFSSTPSSVYSFGKRKRRCFSSELKGTKLILPLKSPSKEDIIGKSDTNNKYNEDHRKSDSQLYQATASDVKNSENINIPNLKKEESTRRIIIIADQQGKGLYYKLQGLLGSSYKVTSFLKPGAKLCDVLKSCNTEIAKLSSDDYIIVLGGTNDKNPYEFQSNLTLWLNSTKHTNVIVAGTRKLVTPIKPVYKTIFQYASPRSPLLRRSRACKRVIHPEKTVCIFLSVFSKQCSDRVQ</sequence>
<evidence type="ECO:0000256" key="2">
    <source>
        <dbReference type="SAM" id="MobiDB-lite"/>
    </source>
</evidence>
<organism evidence="3 4">
    <name type="scientific">Diatraea saccharalis</name>
    <name type="common">sugarcane borer</name>
    <dbReference type="NCBI Taxonomy" id="40085"/>
    <lineage>
        <taxon>Eukaryota</taxon>
        <taxon>Metazoa</taxon>
        <taxon>Ecdysozoa</taxon>
        <taxon>Arthropoda</taxon>
        <taxon>Hexapoda</taxon>
        <taxon>Insecta</taxon>
        <taxon>Pterygota</taxon>
        <taxon>Neoptera</taxon>
        <taxon>Endopterygota</taxon>
        <taxon>Lepidoptera</taxon>
        <taxon>Glossata</taxon>
        <taxon>Ditrysia</taxon>
        <taxon>Pyraloidea</taxon>
        <taxon>Crambidae</taxon>
        <taxon>Crambinae</taxon>
        <taxon>Diatraea</taxon>
    </lineage>
</organism>
<dbReference type="OrthoDB" id="7490061at2759"/>
<keyword evidence="1" id="KW-0175">Coiled coil</keyword>
<dbReference type="Proteomes" id="UP001153714">
    <property type="component" value="Chromosome 20"/>
</dbReference>